<dbReference type="OrthoDB" id="20226at2759"/>
<feature type="domain" description="Origin recognition complex subunit 4 C-terminal" evidence="7">
    <location>
        <begin position="239"/>
        <end position="379"/>
    </location>
</feature>
<evidence type="ECO:0000259" key="7">
    <source>
        <dbReference type="Pfam" id="PF14629"/>
    </source>
</evidence>
<dbReference type="Gene3D" id="3.40.50.300">
    <property type="entry name" value="P-loop containing nucleotide triphosphate hydrolases"/>
    <property type="match status" value="1"/>
</dbReference>
<dbReference type="EMBL" id="AJWJ01000526">
    <property type="protein sequence ID" value="KAF2070204.1"/>
    <property type="molecule type" value="Genomic_DNA"/>
</dbReference>
<name>A0A8J4PQD2_9MYCE</name>
<evidence type="ECO:0000259" key="6">
    <source>
        <dbReference type="Pfam" id="PF13191"/>
    </source>
</evidence>
<dbReference type="SUPFAM" id="SSF52540">
    <property type="entry name" value="P-loop containing nucleoside triphosphate hydrolases"/>
    <property type="match status" value="1"/>
</dbReference>
<evidence type="ECO:0008006" key="10">
    <source>
        <dbReference type="Google" id="ProtNLM"/>
    </source>
</evidence>
<dbReference type="Proteomes" id="UP000695562">
    <property type="component" value="Unassembled WGS sequence"/>
</dbReference>
<keyword evidence="5" id="KW-0539">Nucleus</keyword>
<keyword evidence="4" id="KW-0238">DNA-binding</keyword>
<evidence type="ECO:0000313" key="9">
    <source>
        <dbReference type="Proteomes" id="UP000695562"/>
    </source>
</evidence>
<dbReference type="PANTHER" id="PTHR12087">
    <property type="entry name" value="ORIGIN RECOGNITION COMPLEX SUBUNIT 4"/>
    <property type="match status" value="1"/>
</dbReference>
<comment type="subcellular location">
    <subcellularLocation>
        <location evidence="1">Nucleus</location>
    </subcellularLocation>
</comment>
<comment type="similarity">
    <text evidence="2">Belongs to the ORC4 family.</text>
</comment>
<dbReference type="PANTHER" id="PTHR12087:SF0">
    <property type="entry name" value="ORIGIN RECOGNITION COMPLEX SUBUNIT 4"/>
    <property type="match status" value="1"/>
</dbReference>
<evidence type="ECO:0000256" key="4">
    <source>
        <dbReference type="ARBA" id="ARBA00023125"/>
    </source>
</evidence>
<evidence type="ECO:0000256" key="2">
    <source>
        <dbReference type="ARBA" id="ARBA00005334"/>
    </source>
</evidence>
<feature type="domain" description="Orc1-like AAA ATPase" evidence="6">
    <location>
        <begin position="34"/>
        <end position="190"/>
    </location>
</feature>
<reference evidence="8" key="1">
    <citation type="submission" date="2020-01" db="EMBL/GenBank/DDBJ databases">
        <title>Development of genomics and gene disruption for Polysphondylium violaceum indicates a role for the polyketide synthase stlB in stalk morphogenesis.</title>
        <authorList>
            <person name="Narita B."/>
            <person name="Kawabe Y."/>
            <person name="Kin K."/>
            <person name="Saito T."/>
            <person name="Gibbs R."/>
            <person name="Kuspa A."/>
            <person name="Muzny D."/>
            <person name="Queller D."/>
            <person name="Richards S."/>
            <person name="Strassman J."/>
            <person name="Sucgang R."/>
            <person name="Worley K."/>
            <person name="Schaap P."/>
        </authorList>
    </citation>
    <scope>NUCLEOTIDE SEQUENCE</scope>
    <source>
        <strain evidence="8">QSvi11</strain>
    </source>
</reference>
<dbReference type="GO" id="GO:0003688">
    <property type="term" value="F:DNA replication origin binding"/>
    <property type="evidence" value="ECO:0007669"/>
    <property type="project" value="TreeGrafter"/>
</dbReference>
<keyword evidence="9" id="KW-1185">Reference proteome</keyword>
<protein>
    <recommendedName>
        <fullName evidence="10">Origin recognition complex subunit 4</fullName>
    </recommendedName>
</protein>
<organism evidence="8 9">
    <name type="scientific">Polysphondylium violaceum</name>
    <dbReference type="NCBI Taxonomy" id="133409"/>
    <lineage>
        <taxon>Eukaryota</taxon>
        <taxon>Amoebozoa</taxon>
        <taxon>Evosea</taxon>
        <taxon>Eumycetozoa</taxon>
        <taxon>Dictyostelia</taxon>
        <taxon>Dictyosteliales</taxon>
        <taxon>Dictyosteliaceae</taxon>
        <taxon>Polysphondylium</taxon>
    </lineage>
</organism>
<dbReference type="InterPro" id="IPR032705">
    <property type="entry name" value="ORC4_C"/>
</dbReference>
<dbReference type="InterPro" id="IPR027417">
    <property type="entry name" value="P-loop_NTPase"/>
</dbReference>
<comment type="caution">
    <text evidence="8">The sequence shown here is derived from an EMBL/GenBank/DDBJ whole genome shotgun (WGS) entry which is preliminary data.</text>
</comment>
<dbReference type="Pfam" id="PF13191">
    <property type="entry name" value="AAA_16"/>
    <property type="match status" value="1"/>
</dbReference>
<dbReference type="GO" id="GO:0005664">
    <property type="term" value="C:nuclear origin of replication recognition complex"/>
    <property type="evidence" value="ECO:0007669"/>
    <property type="project" value="TreeGrafter"/>
</dbReference>
<evidence type="ECO:0000313" key="8">
    <source>
        <dbReference type="EMBL" id="KAF2070204.1"/>
    </source>
</evidence>
<gene>
    <name evidence="8" type="ORF">CYY_008480</name>
</gene>
<evidence type="ECO:0000256" key="1">
    <source>
        <dbReference type="ARBA" id="ARBA00004123"/>
    </source>
</evidence>
<accession>A0A8J4PQD2</accession>
<keyword evidence="3" id="KW-0235">DNA replication</keyword>
<dbReference type="InterPro" id="IPR041664">
    <property type="entry name" value="AAA_16"/>
</dbReference>
<dbReference type="Pfam" id="PF14629">
    <property type="entry name" value="ORC4_C"/>
    <property type="match status" value="1"/>
</dbReference>
<sequence length="436" mass="49855">MSFNSLSIHSNPSLLDAIQTIGYQSSISYIPQKLIALDDQISHLKSLLDITIKEKSSSAILLTGRKSSGKTTLLKYCLQQYDPSLFAVVYLTSYFHFSETYELSLIAAQLGISLPKEKNFQESIGYLEAYLGKQQSELQQYQQQHHGHNKRQETIGGKPVFIVIEDFEAMFGQSSKQNLLYKLLDLSHYQGLCLTIIAMTSQYDISNSLEKRLKSRFTSVVFQVPSIPTLGGIIETLDERLKLPDTFQDEEFRDQWNDSITEILTDQQVLKQLERPFLVHNNPLPFLNIFNTAMSYLCEEKQFLESSMVLKAIQEEVGLYFEKKLMGISESDFLILGVVAKMTEKRKAGEFIVFDDFYDEYSQFSSSHFKASSTLPKAQASSLIKGLINIGMLKSDKERSVHKFKLNIDSRQIEECARDRVDLPTNIKQYIGKWLE</sequence>
<dbReference type="GO" id="GO:0006270">
    <property type="term" value="P:DNA replication initiation"/>
    <property type="evidence" value="ECO:0007669"/>
    <property type="project" value="TreeGrafter"/>
</dbReference>
<dbReference type="AlphaFoldDB" id="A0A8J4PQD2"/>
<proteinExistence type="inferred from homology"/>
<dbReference type="InterPro" id="IPR016527">
    <property type="entry name" value="ORC4"/>
</dbReference>
<evidence type="ECO:0000256" key="3">
    <source>
        <dbReference type="ARBA" id="ARBA00022705"/>
    </source>
</evidence>
<evidence type="ECO:0000256" key="5">
    <source>
        <dbReference type="ARBA" id="ARBA00023242"/>
    </source>
</evidence>